<accession>A0A934RYP5</accession>
<evidence type="ECO:0000256" key="1">
    <source>
        <dbReference type="ARBA" id="ARBA00004571"/>
    </source>
</evidence>
<evidence type="ECO:0000259" key="16">
    <source>
        <dbReference type="Pfam" id="PF22461"/>
    </source>
</evidence>
<keyword evidence="6" id="KW-0812">Transmembrane</keyword>
<keyword evidence="5" id="KW-0762">Sugar transport</keyword>
<evidence type="ECO:0000256" key="2">
    <source>
        <dbReference type="ARBA" id="ARBA00009450"/>
    </source>
</evidence>
<dbReference type="Gene3D" id="3.30.1950.10">
    <property type="entry name" value="wza like domain"/>
    <property type="match status" value="1"/>
</dbReference>
<comment type="similarity">
    <text evidence="2">Belongs to the BexD/CtrA/VexA family.</text>
</comment>
<keyword evidence="3" id="KW-0813">Transport</keyword>
<dbReference type="InterPro" id="IPR049712">
    <property type="entry name" value="Poly_export"/>
</dbReference>
<dbReference type="InterPro" id="IPR003715">
    <property type="entry name" value="Poly_export_N"/>
</dbReference>
<evidence type="ECO:0000256" key="10">
    <source>
        <dbReference type="ARBA" id="ARBA00023114"/>
    </source>
</evidence>
<dbReference type="RefSeq" id="WP_200356148.1">
    <property type="nucleotide sequence ID" value="NZ_JAENIL010000024.1"/>
</dbReference>
<evidence type="ECO:0000256" key="9">
    <source>
        <dbReference type="ARBA" id="ARBA00023065"/>
    </source>
</evidence>
<dbReference type="Proteomes" id="UP000617628">
    <property type="component" value="Unassembled WGS sequence"/>
</dbReference>
<evidence type="ECO:0000313" key="17">
    <source>
        <dbReference type="EMBL" id="MBK1877935.1"/>
    </source>
</evidence>
<gene>
    <name evidence="17" type="ORF">JIN87_13745</name>
</gene>
<dbReference type="Pfam" id="PF22461">
    <property type="entry name" value="SLBB_2"/>
    <property type="match status" value="1"/>
</dbReference>
<dbReference type="Pfam" id="PF02563">
    <property type="entry name" value="Poly_export"/>
    <property type="match status" value="1"/>
</dbReference>
<comment type="caution">
    <text evidence="17">The sequence shown here is derived from an EMBL/GenBank/DDBJ whole genome shotgun (WGS) entry which is preliminary data.</text>
</comment>
<dbReference type="GO" id="GO:0009279">
    <property type="term" value="C:cell outer membrane"/>
    <property type="evidence" value="ECO:0007669"/>
    <property type="project" value="UniProtKB-SubCell"/>
</dbReference>
<evidence type="ECO:0000256" key="7">
    <source>
        <dbReference type="ARBA" id="ARBA00022729"/>
    </source>
</evidence>
<reference evidence="17" key="1">
    <citation type="submission" date="2021-01" db="EMBL/GenBank/DDBJ databases">
        <title>Modified the classification status of verrucomicrobia.</title>
        <authorList>
            <person name="Feng X."/>
        </authorList>
    </citation>
    <scope>NUCLEOTIDE SEQUENCE</scope>
    <source>
        <strain evidence="17">KCTC 13126</strain>
    </source>
</reference>
<evidence type="ECO:0000256" key="5">
    <source>
        <dbReference type="ARBA" id="ARBA00022597"/>
    </source>
</evidence>
<keyword evidence="11" id="KW-0472">Membrane</keyword>
<dbReference type="GO" id="GO:0015288">
    <property type="term" value="F:porin activity"/>
    <property type="evidence" value="ECO:0007669"/>
    <property type="project" value="UniProtKB-KW"/>
</dbReference>
<keyword evidence="10" id="KW-0626">Porin</keyword>
<dbReference type="GO" id="GO:0006811">
    <property type="term" value="P:monoatomic ion transport"/>
    <property type="evidence" value="ECO:0007669"/>
    <property type="project" value="UniProtKB-KW"/>
</dbReference>
<evidence type="ECO:0000313" key="18">
    <source>
        <dbReference type="Proteomes" id="UP000617628"/>
    </source>
</evidence>
<proteinExistence type="inferred from homology"/>
<dbReference type="GO" id="GO:0015159">
    <property type="term" value="F:polysaccharide transmembrane transporter activity"/>
    <property type="evidence" value="ECO:0007669"/>
    <property type="project" value="InterPro"/>
</dbReference>
<keyword evidence="18" id="KW-1185">Reference proteome</keyword>
<evidence type="ECO:0000256" key="13">
    <source>
        <dbReference type="ARBA" id="ARBA00023237"/>
    </source>
</evidence>
<evidence type="ECO:0000256" key="12">
    <source>
        <dbReference type="ARBA" id="ARBA00023139"/>
    </source>
</evidence>
<dbReference type="InterPro" id="IPR054765">
    <property type="entry name" value="SLBB_dom"/>
</dbReference>
<name>A0A934RYP5_9BACT</name>
<keyword evidence="13" id="KW-0998">Cell outer membrane</keyword>
<evidence type="ECO:0000256" key="8">
    <source>
        <dbReference type="ARBA" id="ARBA00023047"/>
    </source>
</evidence>
<keyword evidence="9" id="KW-0406">Ion transport</keyword>
<comment type="subcellular location">
    <subcellularLocation>
        <location evidence="1">Cell outer membrane</location>
        <topology evidence="1">Multi-pass membrane protein</topology>
    </subcellularLocation>
</comment>
<keyword evidence="8" id="KW-0625">Polysaccharide transport</keyword>
<organism evidence="17 18">
    <name type="scientific">Pelagicoccus mobilis</name>
    <dbReference type="NCBI Taxonomy" id="415221"/>
    <lineage>
        <taxon>Bacteria</taxon>
        <taxon>Pseudomonadati</taxon>
        <taxon>Verrucomicrobiota</taxon>
        <taxon>Opitutia</taxon>
        <taxon>Puniceicoccales</taxon>
        <taxon>Pelagicoccaceae</taxon>
        <taxon>Pelagicoccus</taxon>
    </lineage>
</organism>
<dbReference type="PANTHER" id="PTHR33619:SF3">
    <property type="entry name" value="POLYSACCHARIDE EXPORT PROTEIN GFCE-RELATED"/>
    <property type="match status" value="1"/>
</dbReference>
<keyword evidence="7" id="KW-0732">Signal</keyword>
<evidence type="ECO:0000259" key="15">
    <source>
        <dbReference type="Pfam" id="PF02563"/>
    </source>
</evidence>
<dbReference type="Gene3D" id="3.10.560.10">
    <property type="entry name" value="Outer membrane lipoprotein wza domain like"/>
    <property type="match status" value="1"/>
</dbReference>
<dbReference type="AlphaFoldDB" id="A0A934RYP5"/>
<evidence type="ECO:0000256" key="14">
    <source>
        <dbReference type="ARBA" id="ARBA00023288"/>
    </source>
</evidence>
<keyword evidence="4" id="KW-1134">Transmembrane beta strand</keyword>
<evidence type="ECO:0000256" key="6">
    <source>
        <dbReference type="ARBA" id="ARBA00022692"/>
    </source>
</evidence>
<dbReference type="PANTHER" id="PTHR33619">
    <property type="entry name" value="POLYSACCHARIDE EXPORT PROTEIN GFCE-RELATED"/>
    <property type="match status" value="1"/>
</dbReference>
<keyword evidence="12" id="KW-0564">Palmitate</keyword>
<evidence type="ECO:0000256" key="11">
    <source>
        <dbReference type="ARBA" id="ARBA00023136"/>
    </source>
</evidence>
<evidence type="ECO:0000256" key="4">
    <source>
        <dbReference type="ARBA" id="ARBA00022452"/>
    </source>
</evidence>
<evidence type="ECO:0000256" key="3">
    <source>
        <dbReference type="ARBA" id="ARBA00022448"/>
    </source>
</evidence>
<feature type="domain" description="SLBB" evidence="16">
    <location>
        <begin position="124"/>
        <end position="213"/>
    </location>
</feature>
<feature type="domain" description="Polysaccharide export protein N-terminal" evidence="15">
    <location>
        <begin position="44"/>
        <end position="116"/>
    </location>
</feature>
<protein>
    <submittedName>
        <fullName evidence="17">Polysaccharide biosynthesis/export family protein</fullName>
    </submittedName>
</protein>
<sequence length="218" mass="24280">MQTTLVSRRTEAGMRGFLGSIPALLCVSLWLALSSVCSAEVVDTDDYRINPRDLIQFQIYEEPDTLMVQRVSAKGELPLPMIGVVSVSGLSLREAEAKLRDLYIEGEFFVDPQVILVLEQYSEQTVSVLGQVNKPMRIVFPVEASRLNIVQAITIAGGLTRLARADSVQVTRIGVNGLEKRTIVNVEAYLADKRRKAEPEEQFELLPGDIVFIPERTF</sequence>
<keyword evidence="14" id="KW-0449">Lipoprotein</keyword>
<dbReference type="GO" id="GO:0046930">
    <property type="term" value="C:pore complex"/>
    <property type="evidence" value="ECO:0007669"/>
    <property type="project" value="UniProtKB-KW"/>
</dbReference>
<dbReference type="EMBL" id="JAENIL010000024">
    <property type="protein sequence ID" value="MBK1877935.1"/>
    <property type="molecule type" value="Genomic_DNA"/>
</dbReference>